<dbReference type="Proteomes" id="UP000717585">
    <property type="component" value="Unassembled WGS sequence"/>
</dbReference>
<reference evidence="1" key="1">
    <citation type="submission" date="2021-05" db="EMBL/GenBank/DDBJ databases">
        <title>A free-living protist that lacks canonical eukaryotic 1 DNA replication and segregation systems.</title>
        <authorList>
            <person name="Salas-Leiva D.E."/>
            <person name="Tromer E.C."/>
            <person name="Curtis B.A."/>
            <person name="Jerlstrom-Hultqvist J."/>
            <person name="Kolisko M."/>
            <person name="Yi Z."/>
            <person name="Salas-Leiva J.S."/>
            <person name="Gallot-Lavallee L."/>
            <person name="Kops G.J.P.L."/>
            <person name="Archibald J.M."/>
            <person name="Simpson A.G.B."/>
            <person name="Roger A.J."/>
        </authorList>
    </citation>
    <scope>NUCLEOTIDE SEQUENCE</scope>
    <source>
        <strain evidence="1">BICM</strain>
    </source>
</reference>
<proteinExistence type="predicted"/>
<dbReference type="AlphaFoldDB" id="A0A8J6B8T0"/>
<dbReference type="EMBL" id="JAHDYR010000011">
    <property type="protein sequence ID" value="KAG9395549.1"/>
    <property type="molecule type" value="Genomic_DNA"/>
</dbReference>
<organism evidence="1 2">
    <name type="scientific">Carpediemonas membranifera</name>
    <dbReference type="NCBI Taxonomy" id="201153"/>
    <lineage>
        <taxon>Eukaryota</taxon>
        <taxon>Metamonada</taxon>
        <taxon>Carpediemonas-like organisms</taxon>
        <taxon>Carpediemonas</taxon>
    </lineage>
</organism>
<accession>A0A8J6B8T0</accession>
<dbReference type="SUPFAM" id="SSF50978">
    <property type="entry name" value="WD40 repeat-like"/>
    <property type="match status" value="1"/>
</dbReference>
<protein>
    <submittedName>
        <fullName evidence="1">Uncharacterized protein</fullName>
    </submittedName>
</protein>
<name>A0A8J6B8T0_9EUKA</name>
<sequence>MAEDADQLRLVVHNPDIPDSFICRCYSDGAVFLQPIANPNEVADADCFRFACESPGVSGEWIQDVRGNAFLVLGTERGEALLFDFSTETTNVITLPNTSRSTSPILCFTFVSLETPSDHTILIAGRHDGTLSAWAMHPGVQPTPVKLNGYAASDAILALRAIPAISGILLQVVTTCGHIVLLSGTSSAVGWSFEDLYCLTESATYISAKFERNMAVCCGVGLIDVFTFQEPPGLSVVKKAQFLRSDRVFSDASVVPKKKNPFLAAIDSFGGIYLKVLNLAAPNVIMPLSDDDLAEQKLPTRGVSLIVEGDSITVYDCQNWMIALSV</sequence>
<comment type="caution">
    <text evidence="1">The sequence shown here is derived from an EMBL/GenBank/DDBJ whole genome shotgun (WGS) entry which is preliminary data.</text>
</comment>
<gene>
    <name evidence="1" type="ORF">J8273_3126</name>
</gene>
<evidence type="ECO:0000313" key="1">
    <source>
        <dbReference type="EMBL" id="KAG9395549.1"/>
    </source>
</evidence>
<dbReference type="InterPro" id="IPR036322">
    <property type="entry name" value="WD40_repeat_dom_sf"/>
</dbReference>
<keyword evidence="2" id="KW-1185">Reference proteome</keyword>
<evidence type="ECO:0000313" key="2">
    <source>
        <dbReference type="Proteomes" id="UP000717585"/>
    </source>
</evidence>